<dbReference type="CDD" id="cd01127">
    <property type="entry name" value="TrwB_TraG_TraD_VirD4"/>
    <property type="match status" value="1"/>
</dbReference>
<evidence type="ECO:0000256" key="5">
    <source>
        <dbReference type="ARBA" id="ARBA00022989"/>
    </source>
</evidence>
<proteinExistence type="inferred from homology"/>
<dbReference type="Pfam" id="PF02534">
    <property type="entry name" value="T4SS-DNA_transf"/>
    <property type="match status" value="1"/>
</dbReference>
<organism evidence="7 8">
    <name type="scientific">Microcystis aeruginosa Ma_MB_F_20061100_S20D</name>
    <dbReference type="NCBI Taxonomy" id="2486253"/>
    <lineage>
        <taxon>Bacteria</taxon>
        <taxon>Bacillati</taxon>
        <taxon>Cyanobacteriota</taxon>
        <taxon>Cyanophyceae</taxon>
        <taxon>Oscillatoriophycideae</taxon>
        <taxon>Chroococcales</taxon>
        <taxon>Microcystaceae</taxon>
        <taxon>Microcystis</taxon>
    </lineage>
</organism>
<accession>A0A552EFL3</accession>
<keyword evidence="6" id="KW-0472">Membrane</keyword>
<sequence>MSLISLFLNLTVQLITITLKITFQILAAIIQLPFMLFNGLFSGSSGFSAPNLQGFKKRGKSLGFGAQPEDQGNAHWATDKEIKDAHLYSPVGLILGKSLSNNQEFIRWNPEGHLITIAGTGSGKGISTVVPNLLTYPGPIVVTDPKGENYEITARARKDIGHKVYCLDPFNVCPNASKAQFNPLDLIDTSNPNFADEAKILADLLVLRTGEEKDPHWDDKARAILSGIIMFVAFFSPKGKRNLGEVRNIVMASSDKWETIIETMESATEADGLIARTAVMIERMADEERMSVFSAMEKHTEFLDSRPVVTSLAKSSFNIWDLKNGKISIYFVLPAAEISMYSRLLRVWIGSCIRAMVKKPGKPTYPTLFMLDEAANLGKMDLISQGVTYLRGYGVTLWIILQNLSQLEELYNKGWETFLGNTVIQQYFGIQDIKTSEYVSKKAGKTTIRVLSTNEGRNTGASNNPIGFSISNSRGRSSALTVSETPRPLIMPDEVTRLSPDEAIIFMRGKPPIPVQKVPYFLDPFFAGMYDDNPYHQSM</sequence>
<keyword evidence="5" id="KW-1133">Transmembrane helix</keyword>
<dbReference type="AlphaFoldDB" id="A0A552EFL3"/>
<dbReference type="PANTHER" id="PTHR37937">
    <property type="entry name" value="CONJUGATIVE TRANSFER: DNA TRANSPORT"/>
    <property type="match status" value="1"/>
</dbReference>
<dbReference type="Gene3D" id="3.40.50.300">
    <property type="entry name" value="P-loop containing nucleotide triphosphate hydrolases"/>
    <property type="match status" value="1"/>
</dbReference>
<comment type="subcellular location">
    <subcellularLocation>
        <location evidence="1">Cell membrane</location>
        <topology evidence="1">Multi-pass membrane protein</topology>
    </subcellularLocation>
</comment>
<dbReference type="InterPro" id="IPR051539">
    <property type="entry name" value="T4SS-coupling_protein"/>
</dbReference>
<reference evidence="7 8" key="1">
    <citation type="submission" date="2019-01" db="EMBL/GenBank/DDBJ databases">
        <title>Coherence of Microcystis species and biogeography revealed through population genomics.</title>
        <authorList>
            <person name="Perez-Carrascal O.M."/>
            <person name="Terrat Y."/>
            <person name="Giani A."/>
            <person name="Fortin N."/>
            <person name="Tromas N."/>
            <person name="Shapiro B.J."/>
        </authorList>
    </citation>
    <scope>NUCLEOTIDE SEQUENCE [LARGE SCALE GENOMIC DNA]</scope>
    <source>
        <strain evidence="7">Ma_MB_F_20061100_S20D</strain>
    </source>
</reference>
<dbReference type="InterPro" id="IPR003688">
    <property type="entry name" value="TraG/VirD4"/>
</dbReference>
<comment type="similarity">
    <text evidence="2">Belongs to the VirD4/TraG family.</text>
</comment>
<evidence type="ECO:0000256" key="2">
    <source>
        <dbReference type="ARBA" id="ARBA00008806"/>
    </source>
</evidence>
<keyword evidence="4" id="KW-0812">Transmembrane</keyword>
<dbReference type="InterPro" id="IPR027417">
    <property type="entry name" value="P-loop_NTPase"/>
</dbReference>
<dbReference type="SUPFAM" id="SSF52540">
    <property type="entry name" value="P-loop containing nucleoside triphosphate hydrolases"/>
    <property type="match status" value="1"/>
</dbReference>
<gene>
    <name evidence="7" type="ORF">EWV78_15660</name>
</gene>
<dbReference type="EMBL" id="SFBH01000123">
    <property type="protein sequence ID" value="TRU33280.1"/>
    <property type="molecule type" value="Genomic_DNA"/>
</dbReference>
<evidence type="ECO:0000313" key="8">
    <source>
        <dbReference type="Proteomes" id="UP000315113"/>
    </source>
</evidence>
<dbReference type="GO" id="GO:0005886">
    <property type="term" value="C:plasma membrane"/>
    <property type="evidence" value="ECO:0007669"/>
    <property type="project" value="UniProtKB-SubCell"/>
</dbReference>
<evidence type="ECO:0000256" key="6">
    <source>
        <dbReference type="ARBA" id="ARBA00023136"/>
    </source>
</evidence>
<dbReference type="Proteomes" id="UP000315113">
    <property type="component" value="Unassembled WGS sequence"/>
</dbReference>
<dbReference type="PANTHER" id="PTHR37937:SF1">
    <property type="entry name" value="CONJUGATIVE TRANSFER: DNA TRANSPORT"/>
    <property type="match status" value="1"/>
</dbReference>
<name>A0A552EFL3_MICAE</name>
<evidence type="ECO:0000256" key="3">
    <source>
        <dbReference type="ARBA" id="ARBA00022475"/>
    </source>
</evidence>
<evidence type="ECO:0000256" key="1">
    <source>
        <dbReference type="ARBA" id="ARBA00004651"/>
    </source>
</evidence>
<comment type="caution">
    <text evidence="7">The sequence shown here is derived from an EMBL/GenBank/DDBJ whole genome shotgun (WGS) entry which is preliminary data.</text>
</comment>
<evidence type="ECO:0000313" key="7">
    <source>
        <dbReference type="EMBL" id="TRU33280.1"/>
    </source>
</evidence>
<keyword evidence="3" id="KW-1003">Cell membrane</keyword>
<evidence type="ECO:0000256" key="4">
    <source>
        <dbReference type="ARBA" id="ARBA00022692"/>
    </source>
</evidence>
<protein>
    <submittedName>
        <fullName evidence="7">Type IV secretory system conjugative DNA transfer family protein</fullName>
    </submittedName>
</protein>